<proteinExistence type="predicted"/>
<evidence type="ECO:0000313" key="1">
    <source>
        <dbReference type="EMBL" id="KXK27092.1"/>
    </source>
</evidence>
<sequence>MSDLKVFAHLNPDTDSTVAPIAYAWFLNDFLEIPAAAFCDWRSE</sequence>
<dbReference type="Proteomes" id="UP000070457">
    <property type="component" value="Unassembled WGS sequence"/>
</dbReference>
<dbReference type="SUPFAM" id="SSF64182">
    <property type="entry name" value="DHH phosphoesterases"/>
    <property type="match status" value="1"/>
</dbReference>
<protein>
    <recommendedName>
        <fullName evidence="3">Manganese-dependent inorganic pyrophosphatase</fullName>
    </recommendedName>
</protein>
<dbReference type="EMBL" id="JYNZ01000003">
    <property type="protein sequence ID" value="KXK27092.1"/>
    <property type="molecule type" value="Genomic_DNA"/>
</dbReference>
<comment type="caution">
    <text evidence="1">The sequence shown here is derived from an EMBL/GenBank/DDBJ whole genome shotgun (WGS) entry which is preliminary data.</text>
</comment>
<reference evidence="1 2" key="1">
    <citation type="submission" date="2015-02" db="EMBL/GenBank/DDBJ databases">
        <title>Improved understanding of the partial-nitritation anammox process through 23 genomes representing the majority of the microbial community.</title>
        <authorList>
            <person name="Speth D.R."/>
            <person name="In T Zandt M."/>
            <person name="Guerrero Cruz S."/>
            <person name="Jetten M.S."/>
            <person name="Dutilh B.E."/>
        </authorList>
    </citation>
    <scope>NUCLEOTIDE SEQUENCE [LARGE SCALE GENOMIC DNA]</scope>
    <source>
        <strain evidence="1">OLB20</strain>
    </source>
</reference>
<evidence type="ECO:0000313" key="2">
    <source>
        <dbReference type="Proteomes" id="UP000070457"/>
    </source>
</evidence>
<name>A0A136LZM7_9BACT</name>
<dbReference type="AlphaFoldDB" id="A0A136LZM7"/>
<dbReference type="STRING" id="1617426.TR69_WS6001001118"/>
<evidence type="ECO:0008006" key="3">
    <source>
        <dbReference type="Google" id="ProtNLM"/>
    </source>
</evidence>
<gene>
    <name evidence="1" type="ORF">TR69_WS6001001118</name>
</gene>
<accession>A0A136LZM7</accession>
<organism evidence="1 2">
    <name type="scientific">candidate division WS6 bacterium OLB20</name>
    <dbReference type="NCBI Taxonomy" id="1617426"/>
    <lineage>
        <taxon>Bacteria</taxon>
        <taxon>Candidatus Dojkabacteria</taxon>
    </lineage>
</organism>
<dbReference type="InterPro" id="IPR038763">
    <property type="entry name" value="DHH_sf"/>
</dbReference>